<dbReference type="Gene3D" id="1.10.472.10">
    <property type="entry name" value="Cyclin-like"/>
    <property type="match status" value="1"/>
</dbReference>
<dbReference type="GO" id="GO:0007411">
    <property type="term" value="P:axon guidance"/>
    <property type="evidence" value="ECO:0007669"/>
    <property type="project" value="TreeGrafter"/>
</dbReference>
<dbReference type="GO" id="GO:0016533">
    <property type="term" value="C:protein kinase 5 complex"/>
    <property type="evidence" value="ECO:0007669"/>
    <property type="project" value="InterPro"/>
</dbReference>
<dbReference type="AlphaFoldDB" id="A0A8C5PU62"/>
<dbReference type="Ensembl" id="ENSLLET00000029143.1">
    <property type="protein sequence ID" value="ENSLLEP00000028047.1"/>
    <property type="gene ID" value="ENSLLEG00000017835.1"/>
</dbReference>
<evidence type="ECO:0000256" key="2">
    <source>
        <dbReference type="SAM" id="MobiDB-lite"/>
    </source>
</evidence>
<dbReference type="PANTHER" id="PTHR23401:SF0">
    <property type="entry name" value="CYCLIN-DEPENDENT KINASE 5 ACTIVATOR"/>
    <property type="match status" value="1"/>
</dbReference>
<dbReference type="PANTHER" id="PTHR23401">
    <property type="entry name" value="CYCLIN DEPENDANT KINASE-5 ACTIVATOR"/>
    <property type="match status" value="1"/>
</dbReference>
<organism evidence="3 4">
    <name type="scientific">Leptobrachium leishanense</name>
    <name type="common">Leishan spiny toad</name>
    <dbReference type="NCBI Taxonomy" id="445787"/>
    <lineage>
        <taxon>Eukaryota</taxon>
        <taxon>Metazoa</taxon>
        <taxon>Chordata</taxon>
        <taxon>Craniata</taxon>
        <taxon>Vertebrata</taxon>
        <taxon>Euteleostomi</taxon>
        <taxon>Amphibia</taxon>
        <taxon>Batrachia</taxon>
        <taxon>Anura</taxon>
        <taxon>Pelobatoidea</taxon>
        <taxon>Megophryidae</taxon>
        <taxon>Leptobrachium</taxon>
    </lineage>
</organism>
<name>A0A8C5PU62_9ANUR</name>
<accession>A0A8C5PU62</accession>
<evidence type="ECO:0000256" key="1">
    <source>
        <dbReference type="ARBA" id="ARBA00010175"/>
    </source>
</evidence>
<dbReference type="InterPro" id="IPR036915">
    <property type="entry name" value="Cyclin-like_sf"/>
</dbReference>
<dbReference type="OrthoDB" id="7676799at2759"/>
<reference evidence="3" key="2">
    <citation type="submission" date="2025-09" db="UniProtKB">
        <authorList>
            <consortium name="Ensembl"/>
        </authorList>
    </citation>
    <scope>IDENTIFICATION</scope>
</reference>
<dbReference type="GO" id="GO:0005737">
    <property type="term" value="C:cytoplasm"/>
    <property type="evidence" value="ECO:0007669"/>
    <property type="project" value="TreeGrafter"/>
</dbReference>
<proteinExistence type="inferred from homology"/>
<dbReference type="SUPFAM" id="SSF47954">
    <property type="entry name" value="Cyclin-like"/>
    <property type="match status" value="1"/>
</dbReference>
<evidence type="ECO:0000313" key="4">
    <source>
        <dbReference type="Proteomes" id="UP000694569"/>
    </source>
</evidence>
<comment type="similarity">
    <text evidence="1">Belongs to the cyclin-dependent kinase 5 activator family.</text>
</comment>
<dbReference type="Proteomes" id="UP000694569">
    <property type="component" value="Unplaced"/>
</dbReference>
<evidence type="ECO:0000313" key="3">
    <source>
        <dbReference type="Ensembl" id="ENSLLEP00000028047.1"/>
    </source>
</evidence>
<protein>
    <submittedName>
        <fullName evidence="3">Uncharacterized protein</fullName>
    </submittedName>
</protein>
<feature type="region of interest" description="Disordered" evidence="2">
    <location>
        <begin position="269"/>
        <end position="302"/>
    </location>
</feature>
<dbReference type="GeneTree" id="ENSGT00390000008812"/>
<feature type="region of interest" description="Disordered" evidence="2">
    <location>
        <begin position="36"/>
        <end position="86"/>
    </location>
</feature>
<dbReference type="Pfam" id="PF03261">
    <property type="entry name" value="CDK5_activator"/>
    <property type="match status" value="1"/>
</dbReference>
<sequence length="358" mass="39947">MGHIFSCCAHPGQSSPSSTSLRDHCASSWKTLEIPSPKKDAEKITLPSPPTHDLLSSSSSQGTGQTRHRRTETTTPPPIPRQAGVDTQGSLHHTAITAMMHCLDVFIRCCCYCVVDLKPGDVTSWCHNKDHLLLQGWQKLTFMTPANIVIIYMLCGEAIGEGVETIDDLRATFYTCLYIAYAYLGWEISYPVQPFIMEHNRCPFWKLCLSFTLHFSTALLKINNDELFFMRVFQELKHEGDYGAIYHRLPEYWGKPQNLYIPSVPATHEAPSVPSTPEAPSMSTTPQAPSMPATPEASYDDDPLGLRNFTVFDADDGLRLAPMGEVEYQEGPGYQGAYAPEFGYYLPGFGCFPDLMEN</sequence>
<dbReference type="InterPro" id="IPR004944">
    <property type="entry name" value="CDK5_activator"/>
</dbReference>
<feature type="compositionally biased region" description="Low complexity" evidence="2">
    <location>
        <begin position="54"/>
        <end position="65"/>
    </location>
</feature>
<dbReference type="GO" id="GO:0061575">
    <property type="term" value="F:cyclin-dependent protein serine/threonine kinase activator activity"/>
    <property type="evidence" value="ECO:0007669"/>
    <property type="project" value="InterPro"/>
</dbReference>
<dbReference type="GO" id="GO:0030426">
    <property type="term" value="C:growth cone"/>
    <property type="evidence" value="ECO:0007669"/>
    <property type="project" value="TreeGrafter"/>
</dbReference>
<keyword evidence="4" id="KW-1185">Reference proteome</keyword>
<dbReference type="GO" id="GO:0019901">
    <property type="term" value="F:protein kinase binding"/>
    <property type="evidence" value="ECO:0007669"/>
    <property type="project" value="TreeGrafter"/>
</dbReference>
<reference evidence="3" key="1">
    <citation type="submission" date="2025-08" db="UniProtKB">
        <authorList>
            <consortium name="Ensembl"/>
        </authorList>
    </citation>
    <scope>IDENTIFICATION</scope>
</reference>